<sequence>MSDSRQLAWAYLSRCIEGPDRELQRLLSAGEDVEKIVHGIKNRESWLGPLLKTTQTRASVDYAREDLEAIKAIGGRLLTPDSPEWPTEQFDAAFGFAASGQSDCIRSMQDDAVAPHALWVKGIPLSELLAQAVAIVGTRAVSNYGREATRQLVQELVAHQWTIVSGGALGVDAVAHSVALETGGRSIAVAACGLDKTYPAAHRGLFRQISQHGALVSEYPPGISPARHRFLTRNRLVAALTSGTVVVEAAWRSGALNTLTWAEGLGRVAMAVPGPITGVGSLGCHERIRTGRAQLVVSADEIRELLSAIGELDVAGQYEFDFAPSPVQSLSRNEMRVYDATSAQARLTADIAADAGLSVALTVHLLVELQKRQLICREGDGWKRIESEAED</sequence>
<dbReference type="NCBIfam" id="TIGR00732">
    <property type="entry name" value="dprA"/>
    <property type="match status" value="1"/>
</dbReference>
<dbReference type="Gene3D" id="3.40.50.450">
    <property type="match status" value="1"/>
</dbReference>
<dbReference type="AlphaFoldDB" id="A0A0G3GQK3"/>
<dbReference type="GO" id="GO:0009294">
    <property type="term" value="P:DNA-mediated transformation"/>
    <property type="evidence" value="ECO:0007669"/>
    <property type="project" value="InterPro"/>
</dbReference>
<dbReference type="PATRIC" id="fig|1050174.4.peg.1578"/>
<name>A0A0G3GQK3_9CORY</name>
<feature type="domain" description="Smf/DprA SLOG" evidence="2">
    <location>
        <begin position="109"/>
        <end position="305"/>
    </location>
</feature>
<dbReference type="STRING" id="1050174.CEPID_07845"/>
<dbReference type="PANTHER" id="PTHR43022">
    <property type="entry name" value="PROTEIN SMF"/>
    <property type="match status" value="1"/>
</dbReference>
<evidence type="ECO:0000313" key="4">
    <source>
        <dbReference type="Proteomes" id="UP000035368"/>
    </source>
</evidence>
<reference evidence="3 4" key="1">
    <citation type="submission" date="2015-05" db="EMBL/GenBank/DDBJ databases">
        <title>Complete genome sequence of Corynebacterium epidermidicanis DSM 45586, isolated from the skin of a dog suffering from pruritus.</title>
        <authorList>
            <person name="Ruckert C."/>
            <person name="Albersmeier A."/>
            <person name="Winkler A."/>
            <person name="Tauch A."/>
        </authorList>
    </citation>
    <scope>NUCLEOTIDE SEQUENCE [LARGE SCALE GENOMIC DNA]</scope>
    <source>
        <strain evidence="3 4">DSM 45586</strain>
    </source>
</reference>
<evidence type="ECO:0000259" key="2">
    <source>
        <dbReference type="Pfam" id="PF02481"/>
    </source>
</evidence>
<dbReference type="InterPro" id="IPR003488">
    <property type="entry name" value="DprA"/>
</dbReference>
<dbReference type="RefSeq" id="WP_047240455.1">
    <property type="nucleotide sequence ID" value="NZ_CP011541.1"/>
</dbReference>
<gene>
    <name evidence="3" type="ORF">CEPID_07845</name>
</gene>
<proteinExistence type="inferred from homology"/>
<protein>
    <submittedName>
        <fullName evidence="3">DNA protecting protein DprA</fullName>
    </submittedName>
</protein>
<comment type="similarity">
    <text evidence="1">Belongs to the DprA/Smf family.</text>
</comment>
<accession>A0A0G3GQK3</accession>
<dbReference type="InterPro" id="IPR057666">
    <property type="entry name" value="DrpA_SLOG"/>
</dbReference>
<evidence type="ECO:0000313" key="3">
    <source>
        <dbReference type="EMBL" id="AKK03419.1"/>
    </source>
</evidence>
<dbReference type="KEGG" id="cei:CEPID_07845"/>
<dbReference type="PANTHER" id="PTHR43022:SF1">
    <property type="entry name" value="PROTEIN SMF"/>
    <property type="match status" value="1"/>
</dbReference>
<dbReference type="EMBL" id="CP011541">
    <property type="protein sequence ID" value="AKK03419.1"/>
    <property type="molecule type" value="Genomic_DNA"/>
</dbReference>
<dbReference type="Pfam" id="PF02481">
    <property type="entry name" value="DNA_processg_A"/>
    <property type="match status" value="1"/>
</dbReference>
<keyword evidence="4" id="KW-1185">Reference proteome</keyword>
<evidence type="ECO:0000256" key="1">
    <source>
        <dbReference type="ARBA" id="ARBA00006525"/>
    </source>
</evidence>
<dbReference type="OrthoDB" id="9785707at2"/>
<dbReference type="SUPFAM" id="SSF102405">
    <property type="entry name" value="MCP/YpsA-like"/>
    <property type="match status" value="1"/>
</dbReference>
<organism evidence="3 4">
    <name type="scientific">Corynebacterium epidermidicanis</name>
    <dbReference type="NCBI Taxonomy" id="1050174"/>
    <lineage>
        <taxon>Bacteria</taxon>
        <taxon>Bacillati</taxon>
        <taxon>Actinomycetota</taxon>
        <taxon>Actinomycetes</taxon>
        <taxon>Mycobacteriales</taxon>
        <taxon>Corynebacteriaceae</taxon>
        <taxon>Corynebacterium</taxon>
    </lineage>
</organism>
<dbReference type="Proteomes" id="UP000035368">
    <property type="component" value="Chromosome"/>
</dbReference>